<protein>
    <submittedName>
        <fullName evidence="1">Uncharacterized protein</fullName>
    </submittedName>
</protein>
<accession>A0AC61YD73</accession>
<gene>
    <name evidence="1" type="ORF">FVB9532_03725</name>
</gene>
<name>A0AC61YD73_9FLAO</name>
<dbReference type="Proteomes" id="UP000356253">
    <property type="component" value="Unassembled WGS sequence"/>
</dbReference>
<proteinExistence type="predicted"/>
<evidence type="ECO:0000313" key="1">
    <source>
        <dbReference type="EMBL" id="VVV02426.1"/>
    </source>
</evidence>
<reference evidence="1" key="1">
    <citation type="submission" date="2019-09" db="EMBL/GenBank/DDBJ databases">
        <authorList>
            <person name="Rodrigo-Torres L."/>
            <person name="Arahal R. D."/>
            <person name="Lucena T."/>
        </authorList>
    </citation>
    <scope>NUCLEOTIDE SEQUENCE</scope>
    <source>
        <strain evidence="1">ISS653</strain>
    </source>
</reference>
<sequence>MLESNSDVLVDNGDGTFTHTAVDGTQLTFDANTVSYTNNNDGTYTFTNDNGESLTVDIINEVATDIQNQGDVYTEIINLLESNSDVLVDNGDGTFTHTTVDGTEVTFDTNTTTFIYNDNGTYTFTNENGDTLTLEYLANNGITKNEDTFQLGGDLIQPTTITTTATNTLAIEGLQEGESPGNDIVVMDAQGILKKVKAAMPKFFYMPSILVPTSPDQVPAGETYGEIDLYQKYQEQFGGTGSVPLVTNSSNAGNTLPVLPATELNYYVTWYDTSVFSDVSISDTGVLNYSVDGSSEVTESSFMNIVFEVK</sequence>
<keyword evidence="2" id="KW-1185">Reference proteome</keyword>
<organism evidence="1 2">
    <name type="scientific">Mesonia oceanica</name>
    <dbReference type="NCBI Taxonomy" id="2687242"/>
    <lineage>
        <taxon>Bacteria</taxon>
        <taxon>Pseudomonadati</taxon>
        <taxon>Bacteroidota</taxon>
        <taxon>Flavobacteriia</taxon>
        <taxon>Flavobacteriales</taxon>
        <taxon>Flavobacteriaceae</taxon>
        <taxon>Mesonia</taxon>
    </lineage>
</organism>
<evidence type="ECO:0000313" key="2">
    <source>
        <dbReference type="Proteomes" id="UP000356253"/>
    </source>
</evidence>
<comment type="caution">
    <text evidence="1">The sequence shown here is derived from an EMBL/GenBank/DDBJ whole genome shotgun (WGS) entry which is preliminary data.</text>
</comment>
<dbReference type="EMBL" id="CABVMM010000020">
    <property type="protein sequence ID" value="VVV02426.1"/>
    <property type="molecule type" value="Genomic_DNA"/>
</dbReference>